<dbReference type="EMBL" id="UINC01035529">
    <property type="protein sequence ID" value="SVB28073.1"/>
    <property type="molecule type" value="Genomic_DNA"/>
</dbReference>
<sequence>VSDSVAVDAKRILLRYGAPINVLDQVSDEDRITLARAIAKTDLPEREVRVKELLEERGYIASEEDG</sequence>
<reference evidence="1" key="1">
    <citation type="submission" date="2018-05" db="EMBL/GenBank/DDBJ databases">
        <authorList>
            <person name="Lanie J.A."/>
            <person name="Ng W.-L."/>
            <person name="Kazmierczak K.M."/>
            <person name="Andrzejewski T.M."/>
            <person name="Davidsen T.M."/>
            <person name="Wayne K.J."/>
            <person name="Tettelin H."/>
            <person name="Glass J.I."/>
            <person name="Rusch D."/>
            <person name="Podicherti R."/>
            <person name="Tsui H.-C.T."/>
            <person name="Winkler M.E."/>
        </authorList>
    </citation>
    <scope>NUCLEOTIDE SEQUENCE</scope>
</reference>
<evidence type="ECO:0000313" key="1">
    <source>
        <dbReference type="EMBL" id="SVB28073.1"/>
    </source>
</evidence>
<proteinExistence type="predicted"/>
<feature type="non-terminal residue" evidence="1">
    <location>
        <position position="1"/>
    </location>
</feature>
<dbReference type="AlphaFoldDB" id="A0A382CRY3"/>
<accession>A0A382CRY3</accession>
<organism evidence="1">
    <name type="scientific">marine metagenome</name>
    <dbReference type="NCBI Taxonomy" id="408172"/>
    <lineage>
        <taxon>unclassified sequences</taxon>
        <taxon>metagenomes</taxon>
        <taxon>ecological metagenomes</taxon>
    </lineage>
</organism>
<gene>
    <name evidence="1" type="ORF">METZ01_LOCUS180927</name>
</gene>
<name>A0A382CRY3_9ZZZZ</name>
<protein>
    <submittedName>
        <fullName evidence="1">Uncharacterized protein</fullName>
    </submittedName>
</protein>